<gene>
    <name evidence="2" type="ORF">WQ57_13700</name>
</gene>
<feature type="domain" description="Thioester reductase (TE)" evidence="1">
    <location>
        <begin position="5"/>
        <end position="239"/>
    </location>
</feature>
<dbReference type="GO" id="GO:0004029">
    <property type="term" value="F:aldehyde dehydrogenase (NAD+) activity"/>
    <property type="evidence" value="ECO:0007669"/>
    <property type="project" value="TreeGrafter"/>
</dbReference>
<dbReference type="InterPro" id="IPR036291">
    <property type="entry name" value="NAD(P)-bd_dom_sf"/>
</dbReference>
<keyword evidence="3" id="KW-1185">Reference proteome</keyword>
<evidence type="ECO:0000313" key="3">
    <source>
        <dbReference type="Proteomes" id="UP000034166"/>
    </source>
</evidence>
<dbReference type="GO" id="GO:0005737">
    <property type="term" value="C:cytoplasm"/>
    <property type="evidence" value="ECO:0007669"/>
    <property type="project" value="TreeGrafter"/>
</dbReference>
<proteinExistence type="predicted"/>
<dbReference type="RefSeq" id="WP_046524335.1">
    <property type="nucleotide sequence ID" value="NZ_LAYY01000014.1"/>
</dbReference>
<dbReference type="Gene3D" id="3.40.50.720">
    <property type="entry name" value="NAD(P)-binding Rossmann-like Domain"/>
    <property type="match status" value="1"/>
</dbReference>
<dbReference type="Proteomes" id="UP000034166">
    <property type="component" value="Unassembled WGS sequence"/>
</dbReference>
<sequence>MKILLTGSTGFVGKQLTLSLLEDGHDVYALVRNQKKAENLVASTPFHLREHLHLVEGDITRDHAGIAEDMIRSLTQNIHAVYHMAAFLSFHKEDKEKTFKINYEGTKNILELARRLKVKHFFHVSTAYTLGKKFEAREELHSVDLPFNNYYEESKCQAEHLALRYKDFFNVSIFRPSIIIGDSRTGKADSAFALYGIIRSFDLLKRRMDRQKSPIKNFKFLCNPEIPQNFVPVDYVVKVLSAALNHAEDNTIYHITNSNPPTNQKICDMIRSSLDIWNVEVVPTSYQGELTAEETRFNEPISVFYPYWERAIEFFDHNTRRLLKEANLKPLDLTEDMLKKIVSGSKAAETEVFAAKG</sequence>
<dbReference type="SUPFAM" id="SSF51735">
    <property type="entry name" value="NAD(P)-binding Rossmann-fold domains"/>
    <property type="match status" value="1"/>
</dbReference>
<evidence type="ECO:0000313" key="2">
    <source>
        <dbReference type="EMBL" id="KKK37492.1"/>
    </source>
</evidence>
<dbReference type="InterPro" id="IPR013120">
    <property type="entry name" value="FAR_NAD-bd"/>
</dbReference>
<protein>
    <submittedName>
        <fullName evidence="2">Short-chain dehydrogenase</fullName>
    </submittedName>
</protein>
<name>A0A0M2SWZ8_9BACI</name>
<dbReference type="OrthoDB" id="9807212at2"/>
<dbReference type="CDD" id="cd05263">
    <property type="entry name" value="MupV_like_SDR_e"/>
    <property type="match status" value="1"/>
</dbReference>
<dbReference type="InterPro" id="IPR051783">
    <property type="entry name" value="NAD(P)-dependent_oxidoreduct"/>
</dbReference>
<accession>A0A0M2SWZ8</accession>
<dbReference type="PATRIC" id="fig|1408103.3.peg.3078"/>
<evidence type="ECO:0000259" key="1">
    <source>
        <dbReference type="Pfam" id="PF07993"/>
    </source>
</evidence>
<comment type="caution">
    <text evidence="2">The sequence shown here is derived from an EMBL/GenBank/DDBJ whole genome shotgun (WGS) entry which is preliminary data.</text>
</comment>
<dbReference type="PANTHER" id="PTHR48079:SF6">
    <property type="entry name" value="NAD(P)-BINDING DOMAIN-CONTAINING PROTEIN-RELATED"/>
    <property type="match status" value="1"/>
</dbReference>
<dbReference type="EMBL" id="LAYY01000014">
    <property type="protein sequence ID" value="KKK37492.1"/>
    <property type="molecule type" value="Genomic_DNA"/>
</dbReference>
<dbReference type="Pfam" id="PF07993">
    <property type="entry name" value="NAD_binding_4"/>
    <property type="match status" value="1"/>
</dbReference>
<dbReference type="PANTHER" id="PTHR48079">
    <property type="entry name" value="PROTEIN YEEZ"/>
    <property type="match status" value="1"/>
</dbReference>
<dbReference type="AlphaFoldDB" id="A0A0M2SWZ8"/>
<reference evidence="2 3" key="1">
    <citation type="submission" date="2015-04" db="EMBL/GenBank/DDBJ databases">
        <title>Taxonomic description and genome sequence of Bacillus campisalis sp. nov., a novel member of the genus Bacillus isolated from solar saltern.</title>
        <authorList>
            <person name="Mathan Kumar R."/>
            <person name="Kaur G."/>
            <person name="Kumar A."/>
            <person name="Singh N.K."/>
            <person name="Kaur N."/>
            <person name="Kumar N."/>
            <person name="Mayilraj S."/>
        </authorList>
    </citation>
    <scope>NUCLEOTIDE SEQUENCE [LARGE SCALE GENOMIC DNA]</scope>
    <source>
        <strain evidence="2 3">SA2-6</strain>
    </source>
</reference>
<organism evidence="2 3">
    <name type="scientific">Mesobacillus campisalis</name>
    <dbReference type="NCBI Taxonomy" id="1408103"/>
    <lineage>
        <taxon>Bacteria</taxon>
        <taxon>Bacillati</taxon>
        <taxon>Bacillota</taxon>
        <taxon>Bacilli</taxon>
        <taxon>Bacillales</taxon>
        <taxon>Bacillaceae</taxon>
        <taxon>Mesobacillus</taxon>
    </lineage>
</organism>